<gene>
    <name evidence="1" type="ORF">FK529_08460</name>
</gene>
<evidence type="ECO:0000313" key="1">
    <source>
        <dbReference type="EMBL" id="TWS20145.1"/>
    </source>
</evidence>
<dbReference type="AlphaFoldDB" id="A0A5C5RDC5"/>
<dbReference type="EMBL" id="VIGW01000003">
    <property type="protein sequence ID" value="TWS20145.1"/>
    <property type="molecule type" value="Genomic_DNA"/>
</dbReference>
<dbReference type="OrthoDB" id="3264463at2"/>
<dbReference type="InterPro" id="IPR025447">
    <property type="entry name" value="DUF4192"/>
</dbReference>
<keyword evidence="2" id="KW-1185">Reference proteome</keyword>
<accession>A0A5C5RDC5</accession>
<proteinExistence type="predicted"/>
<evidence type="ECO:0000313" key="2">
    <source>
        <dbReference type="Proteomes" id="UP000317291"/>
    </source>
</evidence>
<dbReference type="Proteomes" id="UP000317291">
    <property type="component" value="Unassembled WGS sequence"/>
</dbReference>
<organism evidence="1 2">
    <name type="scientific">Tsukamurella asaccharolytica</name>
    <dbReference type="NCBI Taxonomy" id="2592067"/>
    <lineage>
        <taxon>Bacteria</taxon>
        <taxon>Bacillati</taxon>
        <taxon>Actinomycetota</taxon>
        <taxon>Actinomycetes</taxon>
        <taxon>Mycobacteriales</taxon>
        <taxon>Tsukamurellaceae</taxon>
        <taxon>Tsukamurella</taxon>
    </lineage>
</organism>
<reference evidence="1 2" key="1">
    <citation type="submission" date="2019-06" db="EMBL/GenBank/DDBJ databases">
        <title>Tsukamurella conjunctivitidis sp. nov., Tsukamurella assacharolytica sp. nov. and Tsukamurella sputae sp. nov. isolated from patients with conjunctivitis, bacteraemia (lymphoma) and respiratory infection (sputum) in Hong Kong.</title>
        <authorList>
            <person name="Teng J.L.L."/>
            <person name="Lee H.H."/>
            <person name="Fong J.Y.H."/>
            <person name="Fok K.M.N."/>
            <person name="Lau S.K.P."/>
            <person name="Woo P.C.Y."/>
        </authorList>
    </citation>
    <scope>NUCLEOTIDE SEQUENCE [LARGE SCALE GENOMIC DNA]</scope>
    <source>
        <strain evidence="1 2">HKU71</strain>
    </source>
</reference>
<protein>
    <submittedName>
        <fullName evidence="1">DUF4192 domain-containing protein</fullName>
    </submittedName>
</protein>
<dbReference type="RefSeq" id="WP_146560522.1">
    <property type="nucleotide sequence ID" value="NZ_VIGW01000003.1"/>
</dbReference>
<comment type="caution">
    <text evidence="1">The sequence shown here is derived from an EMBL/GenBank/DDBJ whole genome shotgun (WGS) entry which is preliminary data.</text>
</comment>
<sequence length="351" mass="36589">MTKHHASPAMKIDSLGDLLAAVPALLGFYPTRSVVLLTLDEVTGRIGATARTDLELTRTGGLRKDCRAHIAEAVGLLRGQGADRVFCVAVDDRPLGRAVPALLQVIEGAARSREAVDPDLDIVDVVLLDRIGAGERWICRHGESGALPDPASSPLMVAAVVEGRTVHRSRAELTDQLAEEGPGIGGDRCRDAADHEADGDPCELLAAVVGAVTEQRAAPLSDADVALLGGALLQVKVRDAAMALGLTVMADEARLLFAELARRLRGTPRAAAATLVAASSYLHGDGPLTGIALDAALTSDPHYRGAHLLAHALAAGMHPRELCITAEVGLSVARRLGVALPPRDLEFPLAG</sequence>
<dbReference type="Pfam" id="PF13830">
    <property type="entry name" value="DUF4192"/>
    <property type="match status" value="1"/>
</dbReference>
<name>A0A5C5RDC5_9ACTN</name>